<dbReference type="InterPro" id="IPR051783">
    <property type="entry name" value="NAD(P)-dependent_oxidoreduct"/>
</dbReference>
<feature type="domain" description="NAD-dependent epimerase/dehydratase" evidence="1">
    <location>
        <begin position="6"/>
        <end position="230"/>
    </location>
</feature>
<dbReference type="PANTHER" id="PTHR48079">
    <property type="entry name" value="PROTEIN YEEZ"/>
    <property type="match status" value="1"/>
</dbReference>
<dbReference type="Proteomes" id="UP000799444">
    <property type="component" value="Unassembled WGS sequence"/>
</dbReference>
<dbReference type="Gene3D" id="3.40.50.720">
    <property type="entry name" value="NAD(P)-binding Rossmann-like Domain"/>
    <property type="match status" value="1"/>
</dbReference>
<dbReference type="OrthoDB" id="10262413at2759"/>
<reference evidence="2" key="1">
    <citation type="journal article" date="2020" name="Stud. Mycol.">
        <title>101 Dothideomycetes genomes: a test case for predicting lifestyles and emergence of pathogens.</title>
        <authorList>
            <person name="Haridas S."/>
            <person name="Albert R."/>
            <person name="Binder M."/>
            <person name="Bloem J."/>
            <person name="Labutti K."/>
            <person name="Salamov A."/>
            <person name="Andreopoulos B."/>
            <person name="Baker S."/>
            <person name="Barry K."/>
            <person name="Bills G."/>
            <person name="Bluhm B."/>
            <person name="Cannon C."/>
            <person name="Castanera R."/>
            <person name="Culley D."/>
            <person name="Daum C."/>
            <person name="Ezra D."/>
            <person name="Gonzalez J."/>
            <person name="Henrissat B."/>
            <person name="Kuo A."/>
            <person name="Liang C."/>
            <person name="Lipzen A."/>
            <person name="Lutzoni F."/>
            <person name="Magnuson J."/>
            <person name="Mondo S."/>
            <person name="Nolan M."/>
            <person name="Ohm R."/>
            <person name="Pangilinan J."/>
            <person name="Park H.-J."/>
            <person name="Ramirez L."/>
            <person name="Alfaro M."/>
            <person name="Sun H."/>
            <person name="Tritt A."/>
            <person name="Yoshinaga Y."/>
            <person name="Zwiers L.-H."/>
            <person name="Turgeon B."/>
            <person name="Goodwin S."/>
            <person name="Spatafora J."/>
            <person name="Crous P."/>
            <person name="Grigoriev I."/>
        </authorList>
    </citation>
    <scope>NUCLEOTIDE SEQUENCE</scope>
    <source>
        <strain evidence="2">CBS 125425</strain>
    </source>
</reference>
<dbReference type="PANTHER" id="PTHR48079:SF5">
    <property type="entry name" value="DEPENDENT EPIMERASE_DEHYDRATASE, PUTATIVE (AFU_ORTHOLOGUE AFUA_7G00180)-RELATED"/>
    <property type="match status" value="1"/>
</dbReference>
<proteinExistence type="predicted"/>
<accession>A0A9P4UX57</accession>
<dbReference type="InterPro" id="IPR001509">
    <property type="entry name" value="Epimerase_deHydtase"/>
</dbReference>
<dbReference type="InterPro" id="IPR036291">
    <property type="entry name" value="NAD(P)-bd_dom_sf"/>
</dbReference>
<dbReference type="GO" id="GO:0005737">
    <property type="term" value="C:cytoplasm"/>
    <property type="evidence" value="ECO:0007669"/>
    <property type="project" value="TreeGrafter"/>
</dbReference>
<keyword evidence="3" id="KW-1185">Reference proteome</keyword>
<comment type="caution">
    <text evidence="2">The sequence shown here is derived from an EMBL/GenBank/DDBJ whole genome shotgun (WGS) entry which is preliminary data.</text>
</comment>
<protein>
    <submittedName>
        <fullName evidence="2">NAD dependent epimerase/dehydratase</fullName>
    </submittedName>
</protein>
<gene>
    <name evidence="2" type="ORF">EJ04DRAFT_448932</name>
</gene>
<dbReference type="Pfam" id="PF01370">
    <property type="entry name" value="Epimerase"/>
    <property type="match status" value="1"/>
</dbReference>
<dbReference type="AlphaFoldDB" id="A0A9P4UX57"/>
<dbReference type="EMBL" id="ML996272">
    <property type="protein sequence ID" value="KAF2728626.1"/>
    <property type="molecule type" value="Genomic_DNA"/>
</dbReference>
<dbReference type="GO" id="GO:0004029">
    <property type="term" value="F:aldehyde dehydrogenase (NAD+) activity"/>
    <property type="evidence" value="ECO:0007669"/>
    <property type="project" value="TreeGrafter"/>
</dbReference>
<dbReference type="SUPFAM" id="SSF51735">
    <property type="entry name" value="NAD(P)-binding Rossmann-fold domains"/>
    <property type="match status" value="1"/>
</dbReference>
<evidence type="ECO:0000313" key="2">
    <source>
        <dbReference type="EMBL" id="KAF2728626.1"/>
    </source>
</evidence>
<name>A0A9P4UX57_9PLEO</name>
<evidence type="ECO:0000259" key="1">
    <source>
        <dbReference type="Pfam" id="PF01370"/>
    </source>
</evidence>
<organism evidence="2 3">
    <name type="scientific">Polyplosphaeria fusca</name>
    <dbReference type="NCBI Taxonomy" id="682080"/>
    <lineage>
        <taxon>Eukaryota</taxon>
        <taxon>Fungi</taxon>
        <taxon>Dikarya</taxon>
        <taxon>Ascomycota</taxon>
        <taxon>Pezizomycotina</taxon>
        <taxon>Dothideomycetes</taxon>
        <taxon>Pleosporomycetidae</taxon>
        <taxon>Pleosporales</taxon>
        <taxon>Tetraplosphaeriaceae</taxon>
        <taxon>Polyplosphaeria</taxon>
    </lineage>
</organism>
<sequence length="316" mass="33945">MSGKRIFMTGASGYIGSRVTTLALAQGHTVHGLVRSDASASKLKSLGATPIHGNVSTDHAVLTREAAAADVVIHLADTLTNDFNQPYEKVLETEYKVLDAFFAALKGTEKPLITTSGSLVAAEEPDNKETDETTPYRENVHIQRHLGEKYALEQGEKHGVRVCVIRLPGFVYGLGASGMGMFANVFSGAGEAVYVADNAEGELANVYVDDAARMYLLAIEKGRAGQAYNCTNATYVAHRDWVEAMGKTLGVPVRGVSAEEAREKAGFLSLFLVVKNRATSTKARRELGWETEGVGLIEDLTSGSYAELAKTLKSKK</sequence>
<evidence type="ECO:0000313" key="3">
    <source>
        <dbReference type="Proteomes" id="UP000799444"/>
    </source>
</evidence>